<evidence type="ECO:0000259" key="1">
    <source>
        <dbReference type="Pfam" id="PF00561"/>
    </source>
</evidence>
<organism evidence="2 3">
    <name type="scientific">Aeromicrobium fastidiosum</name>
    <dbReference type="NCBI Taxonomy" id="52699"/>
    <lineage>
        <taxon>Bacteria</taxon>
        <taxon>Bacillati</taxon>
        <taxon>Actinomycetota</taxon>
        <taxon>Actinomycetes</taxon>
        <taxon>Propionibacteriales</taxon>
        <taxon>Nocardioidaceae</taxon>
        <taxon>Aeromicrobium</taxon>
    </lineage>
</organism>
<evidence type="ECO:0000313" key="3">
    <source>
        <dbReference type="Proteomes" id="UP001515100"/>
    </source>
</evidence>
<dbReference type="InterPro" id="IPR029058">
    <property type="entry name" value="AB_hydrolase_fold"/>
</dbReference>
<sequence>MRWGTRGRSRHVAGVAAPALPVDNRRVTTPTAALVRYYDVTSADGTRIRAWTNDGDGPTVLVSNGLGTNPHAWPTLMRAGSGVRVIGWNHRGTGGSARPADGRVDLDSFIEDALAVMDDAGLETTVVASWSTGVTIAFELATRHPERVSGILAVAGVPGNTFSTMLAPLHVPPLVARAMMVALARSVTVTGHVLAPVTRKLPWTNLTTDVVRKTHIIFPSADTAELRTLLQEFFTTHPAWYAKLALSVSEHARVSLRDIDIPVTFVAGKWDVFTGAPAMLTASQRVRGSRYRELNGTHFIPVEFPDVVLEELKELLARVG</sequence>
<dbReference type="AlphaFoldDB" id="A0A641AI47"/>
<name>A0A641AI47_9ACTN</name>
<keyword evidence="3" id="KW-1185">Reference proteome</keyword>
<dbReference type="Pfam" id="PF00561">
    <property type="entry name" value="Abhydrolase_1"/>
    <property type="match status" value="1"/>
</dbReference>
<comment type="caution">
    <text evidence="2">The sequence shown here is derived from an EMBL/GenBank/DDBJ whole genome shotgun (WGS) entry which is preliminary data.</text>
</comment>
<evidence type="ECO:0000313" key="2">
    <source>
        <dbReference type="EMBL" id="KAA1372489.1"/>
    </source>
</evidence>
<dbReference type="PRINTS" id="PR00412">
    <property type="entry name" value="EPOXHYDRLASE"/>
</dbReference>
<dbReference type="InterPro" id="IPR050266">
    <property type="entry name" value="AB_hydrolase_sf"/>
</dbReference>
<dbReference type="Proteomes" id="UP001515100">
    <property type="component" value="Unassembled WGS sequence"/>
</dbReference>
<dbReference type="InterPro" id="IPR000639">
    <property type="entry name" value="Epox_hydrolase-like"/>
</dbReference>
<dbReference type="PANTHER" id="PTHR43798">
    <property type="entry name" value="MONOACYLGLYCEROL LIPASE"/>
    <property type="match status" value="1"/>
</dbReference>
<keyword evidence="2" id="KW-0378">Hydrolase</keyword>
<proteinExistence type="predicted"/>
<dbReference type="SUPFAM" id="SSF53474">
    <property type="entry name" value="alpha/beta-Hydrolases"/>
    <property type="match status" value="1"/>
</dbReference>
<dbReference type="OrthoDB" id="5172953at2"/>
<protein>
    <submittedName>
        <fullName evidence="2">Alpha/beta hydrolase</fullName>
    </submittedName>
</protein>
<dbReference type="InterPro" id="IPR000073">
    <property type="entry name" value="AB_hydrolase_1"/>
</dbReference>
<dbReference type="Gene3D" id="3.40.50.1820">
    <property type="entry name" value="alpha/beta hydrolase"/>
    <property type="match status" value="1"/>
</dbReference>
<gene>
    <name evidence="2" type="ORF">ESP62_018995</name>
</gene>
<feature type="domain" description="AB hydrolase-1" evidence="1">
    <location>
        <begin position="58"/>
        <end position="169"/>
    </location>
</feature>
<reference evidence="2" key="1">
    <citation type="submission" date="2019-09" db="EMBL/GenBank/DDBJ databases">
        <authorList>
            <person name="Li J."/>
        </authorList>
    </citation>
    <scope>NUCLEOTIDE SEQUENCE [LARGE SCALE GENOMIC DNA]</scope>
    <source>
        <strain evidence="2">NRBC 14897</strain>
    </source>
</reference>
<accession>A0A641AI47</accession>
<dbReference type="EMBL" id="SDPP02000007">
    <property type="protein sequence ID" value="KAA1372489.1"/>
    <property type="molecule type" value="Genomic_DNA"/>
</dbReference>
<dbReference type="GO" id="GO:0016787">
    <property type="term" value="F:hydrolase activity"/>
    <property type="evidence" value="ECO:0007669"/>
    <property type="project" value="UniProtKB-KW"/>
</dbReference>